<evidence type="ECO:0000313" key="3">
    <source>
        <dbReference type="EMBL" id="MFC5602124.1"/>
    </source>
</evidence>
<dbReference type="EMBL" id="JBHSNP010000002">
    <property type="protein sequence ID" value="MFC5602124.1"/>
    <property type="molecule type" value="Genomic_DNA"/>
</dbReference>
<keyword evidence="4" id="KW-1185">Reference proteome</keyword>
<gene>
    <name evidence="3" type="ORF">ACFPTP_02435</name>
</gene>
<dbReference type="PANTHER" id="PTHR34406">
    <property type="entry name" value="PROTEIN YCEI"/>
    <property type="match status" value="1"/>
</dbReference>
<dbReference type="Pfam" id="PF04264">
    <property type="entry name" value="YceI"/>
    <property type="match status" value="1"/>
</dbReference>
<proteinExistence type="inferred from homology"/>
<evidence type="ECO:0000256" key="1">
    <source>
        <dbReference type="ARBA" id="ARBA00008812"/>
    </source>
</evidence>
<dbReference type="SUPFAM" id="SSF101874">
    <property type="entry name" value="YceI-like"/>
    <property type="match status" value="1"/>
</dbReference>
<evidence type="ECO:0000259" key="2">
    <source>
        <dbReference type="SMART" id="SM00867"/>
    </source>
</evidence>
<protein>
    <submittedName>
        <fullName evidence="3">YceI family protein</fullName>
    </submittedName>
</protein>
<dbReference type="SMART" id="SM00867">
    <property type="entry name" value="YceI"/>
    <property type="match status" value="1"/>
</dbReference>
<reference evidence="4" key="1">
    <citation type="journal article" date="2019" name="Int. J. Syst. Evol. Microbiol.">
        <title>The Global Catalogue of Microorganisms (GCM) 10K type strain sequencing project: providing services to taxonomists for standard genome sequencing and annotation.</title>
        <authorList>
            <consortium name="The Broad Institute Genomics Platform"/>
            <consortium name="The Broad Institute Genome Sequencing Center for Infectious Disease"/>
            <person name="Wu L."/>
            <person name="Ma J."/>
        </authorList>
    </citation>
    <scope>NUCLEOTIDE SEQUENCE [LARGE SCALE GENOMIC DNA]</scope>
    <source>
        <strain evidence="4">KACC 11299</strain>
    </source>
</reference>
<dbReference type="Proteomes" id="UP001596071">
    <property type="component" value="Unassembled WGS sequence"/>
</dbReference>
<accession>A0ABW0TW28</accession>
<evidence type="ECO:0000313" key="4">
    <source>
        <dbReference type="Proteomes" id="UP001596071"/>
    </source>
</evidence>
<sequence length="175" mass="19039">MTTWKVDASHTSVGFSVKHMMVSKVKGSFAGVEGTIEGNPEDLTNAKINFTIDANSINTNSGDRDNHLRSGDFFDTEKFPQLTFVSTDIVKKGDDEYDVTGDLTIKDVTKKVTFEAEFEGTGTNPWGVQVAAFEVEGKISRKEFGLTWNQALEAGGVLVGDDIKISIDLQANPAQ</sequence>
<organism evidence="3 4">
    <name type="scientific">Sporosarcina koreensis</name>
    <dbReference type="NCBI Taxonomy" id="334735"/>
    <lineage>
        <taxon>Bacteria</taxon>
        <taxon>Bacillati</taxon>
        <taxon>Bacillota</taxon>
        <taxon>Bacilli</taxon>
        <taxon>Bacillales</taxon>
        <taxon>Caryophanaceae</taxon>
        <taxon>Sporosarcina</taxon>
    </lineage>
</organism>
<dbReference type="InterPro" id="IPR036761">
    <property type="entry name" value="TTHA0802/YceI-like_sf"/>
</dbReference>
<dbReference type="InterPro" id="IPR007372">
    <property type="entry name" value="Lipid/polyisoprenoid-bd_YceI"/>
</dbReference>
<comment type="caution">
    <text evidence="3">The sequence shown here is derived from an EMBL/GenBank/DDBJ whole genome shotgun (WGS) entry which is preliminary data.</text>
</comment>
<feature type="domain" description="Lipid/polyisoprenoid-binding YceI-like" evidence="2">
    <location>
        <begin position="3"/>
        <end position="172"/>
    </location>
</feature>
<dbReference type="PANTHER" id="PTHR34406:SF1">
    <property type="entry name" value="PROTEIN YCEI"/>
    <property type="match status" value="1"/>
</dbReference>
<name>A0ABW0TW28_9BACL</name>
<dbReference type="Gene3D" id="2.40.128.110">
    <property type="entry name" value="Lipid/polyisoprenoid-binding, YceI-like"/>
    <property type="match status" value="1"/>
</dbReference>
<dbReference type="RefSeq" id="WP_381441836.1">
    <property type="nucleotide sequence ID" value="NZ_JBHSNP010000002.1"/>
</dbReference>
<comment type="similarity">
    <text evidence="1">Belongs to the UPF0312 family.</text>
</comment>